<evidence type="ECO:0000256" key="1">
    <source>
        <dbReference type="SAM" id="MobiDB-lite"/>
    </source>
</evidence>
<dbReference type="GeneID" id="20644934"/>
<dbReference type="KEGG" id="psoj:PHYSODRAFT_323288"/>
<sequence length="259" mass="29516">MKREVDHLAVTTTATRSEIWEDVRSKFYRDQDVNCSYVGLSRDKVLRRVNRARAEAFGGSVYGQIESPPWSQQRERLIGWAHPVLLDMLKQNKTSIFLDGTFRCVPPKFKQCVVFTAYDRATKGYYPAAFVLCTSKYEMYFHAIRHVVDATDYSMNPEGSHPSLPEFVSGIKKLARKYANFKNDVEFGRASAPRRPPIALPKAVVLPDDDTSSDEEVKVEDTDDISERESQALVDSPMSEWFKPMSETIRNGKNICMVA</sequence>
<dbReference type="Proteomes" id="UP000002640">
    <property type="component" value="Unassembled WGS sequence"/>
</dbReference>
<evidence type="ECO:0000313" key="3">
    <source>
        <dbReference type="Proteomes" id="UP000002640"/>
    </source>
</evidence>
<dbReference type="RefSeq" id="XP_009517105.1">
    <property type="nucleotide sequence ID" value="XM_009518810.1"/>
</dbReference>
<evidence type="ECO:0008006" key="4">
    <source>
        <dbReference type="Google" id="ProtNLM"/>
    </source>
</evidence>
<dbReference type="AlphaFoldDB" id="G4YN35"/>
<organism evidence="2 3">
    <name type="scientific">Phytophthora sojae (strain P6497)</name>
    <name type="common">Soybean stem and root rot agent</name>
    <name type="synonym">Phytophthora megasperma f. sp. glycines</name>
    <dbReference type="NCBI Taxonomy" id="1094619"/>
    <lineage>
        <taxon>Eukaryota</taxon>
        <taxon>Sar</taxon>
        <taxon>Stramenopiles</taxon>
        <taxon>Oomycota</taxon>
        <taxon>Peronosporomycetes</taxon>
        <taxon>Peronosporales</taxon>
        <taxon>Peronosporaceae</taxon>
        <taxon>Phytophthora</taxon>
    </lineage>
</organism>
<protein>
    <recommendedName>
        <fullName evidence="4">MULE transposase domain-containing protein</fullName>
    </recommendedName>
</protein>
<name>G4YN35_PHYSP</name>
<dbReference type="EMBL" id="JH159151">
    <property type="protein sequence ID" value="EGZ29830.1"/>
    <property type="molecule type" value="Genomic_DNA"/>
</dbReference>
<dbReference type="SMR" id="G4YN35"/>
<feature type="region of interest" description="Disordered" evidence="1">
    <location>
        <begin position="205"/>
        <end position="229"/>
    </location>
</feature>
<gene>
    <name evidence="2" type="ORF">PHYSODRAFT_323288</name>
</gene>
<reference evidence="2 3" key="1">
    <citation type="journal article" date="2006" name="Science">
        <title>Phytophthora genome sequences uncover evolutionary origins and mechanisms of pathogenesis.</title>
        <authorList>
            <person name="Tyler B.M."/>
            <person name="Tripathy S."/>
            <person name="Zhang X."/>
            <person name="Dehal P."/>
            <person name="Jiang R.H."/>
            <person name="Aerts A."/>
            <person name="Arredondo F.D."/>
            <person name="Baxter L."/>
            <person name="Bensasson D."/>
            <person name="Beynon J.L."/>
            <person name="Chapman J."/>
            <person name="Damasceno C.M."/>
            <person name="Dorrance A.E."/>
            <person name="Dou D."/>
            <person name="Dickerman A.W."/>
            <person name="Dubchak I.L."/>
            <person name="Garbelotto M."/>
            <person name="Gijzen M."/>
            <person name="Gordon S.G."/>
            <person name="Govers F."/>
            <person name="Grunwald N.J."/>
            <person name="Huang W."/>
            <person name="Ivors K.L."/>
            <person name="Jones R.W."/>
            <person name="Kamoun S."/>
            <person name="Krampis K."/>
            <person name="Lamour K.H."/>
            <person name="Lee M.K."/>
            <person name="McDonald W.H."/>
            <person name="Medina M."/>
            <person name="Meijer H.J."/>
            <person name="Nordberg E.K."/>
            <person name="Maclean D.J."/>
            <person name="Ospina-Giraldo M.D."/>
            <person name="Morris P.F."/>
            <person name="Phuntumart V."/>
            <person name="Putnam N.H."/>
            <person name="Rash S."/>
            <person name="Rose J.K."/>
            <person name="Sakihama Y."/>
            <person name="Salamov A.A."/>
            <person name="Savidor A."/>
            <person name="Scheuring C.F."/>
            <person name="Smith B.M."/>
            <person name="Sobral B.W."/>
            <person name="Terry A."/>
            <person name="Torto-Alalibo T.A."/>
            <person name="Win J."/>
            <person name="Xu Z."/>
            <person name="Zhang H."/>
            <person name="Grigoriev I.V."/>
            <person name="Rokhsar D.S."/>
            <person name="Boore J.L."/>
        </authorList>
    </citation>
    <scope>NUCLEOTIDE SEQUENCE [LARGE SCALE GENOMIC DNA]</scope>
    <source>
        <strain evidence="2 3">P6497</strain>
    </source>
</reference>
<keyword evidence="3" id="KW-1185">Reference proteome</keyword>
<accession>G4YN35</accession>
<evidence type="ECO:0000313" key="2">
    <source>
        <dbReference type="EMBL" id="EGZ29830.1"/>
    </source>
</evidence>
<proteinExistence type="predicted"/>
<dbReference type="InParanoid" id="G4YN35"/>
<feature type="compositionally biased region" description="Basic and acidic residues" evidence="1">
    <location>
        <begin position="215"/>
        <end position="229"/>
    </location>
</feature>